<comment type="caution">
    <text evidence="2">The sequence shown here is derived from an EMBL/GenBank/DDBJ whole genome shotgun (WGS) entry which is preliminary data.</text>
</comment>
<dbReference type="AlphaFoldDB" id="A0AAE0B7T5"/>
<accession>A0AAE0B7T5</accession>
<dbReference type="PANTHER" id="PTHR33710">
    <property type="entry name" value="BNAC02G09200D PROTEIN"/>
    <property type="match status" value="1"/>
</dbReference>
<protein>
    <recommendedName>
        <fullName evidence="4">Endonuclease/exonuclease/phosphatase</fullName>
    </recommendedName>
</protein>
<sequence>MGKCSNFKSLGKGPNKSDEVRPDPSNAGDGQHYSSSPSDHNDSESGPGYEGPNVVSSGPRQIMVRNEDKNMVSISDQKGGIQTLSDPWCMGGDFNSVLDLTERVGVGCDRGCIRSFNNFIAKANVVDIPLHGMKFTWSNNKDREACLRLDRFFRNQSCCGSRTSLKLDSHAAFQTTTP</sequence>
<feature type="region of interest" description="Disordered" evidence="1">
    <location>
        <begin position="1"/>
        <end position="60"/>
    </location>
</feature>
<dbReference type="Gene3D" id="3.60.10.10">
    <property type="entry name" value="Endonuclease/exonuclease/phosphatase"/>
    <property type="match status" value="1"/>
</dbReference>
<evidence type="ECO:0008006" key="4">
    <source>
        <dbReference type="Google" id="ProtNLM"/>
    </source>
</evidence>
<organism evidence="2 3">
    <name type="scientific">Dipteronia sinensis</name>
    <dbReference type="NCBI Taxonomy" id="43782"/>
    <lineage>
        <taxon>Eukaryota</taxon>
        <taxon>Viridiplantae</taxon>
        <taxon>Streptophyta</taxon>
        <taxon>Embryophyta</taxon>
        <taxon>Tracheophyta</taxon>
        <taxon>Spermatophyta</taxon>
        <taxon>Magnoliopsida</taxon>
        <taxon>eudicotyledons</taxon>
        <taxon>Gunneridae</taxon>
        <taxon>Pentapetalae</taxon>
        <taxon>rosids</taxon>
        <taxon>malvids</taxon>
        <taxon>Sapindales</taxon>
        <taxon>Sapindaceae</taxon>
        <taxon>Hippocastanoideae</taxon>
        <taxon>Acereae</taxon>
        <taxon>Dipteronia</taxon>
    </lineage>
</organism>
<dbReference type="EMBL" id="JANJYJ010000001">
    <property type="protein sequence ID" value="KAK3231406.1"/>
    <property type="molecule type" value="Genomic_DNA"/>
</dbReference>
<dbReference type="SUPFAM" id="SSF56219">
    <property type="entry name" value="DNase I-like"/>
    <property type="match status" value="1"/>
</dbReference>
<evidence type="ECO:0000256" key="1">
    <source>
        <dbReference type="SAM" id="MobiDB-lite"/>
    </source>
</evidence>
<dbReference type="PANTHER" id="PTHR33710:SF64">
    <property type="entry name" value="ENDONUCLEASE_EXONUCLEASE_PHOSPHATASE DOMAIN-CONTAINING PROTEIN"/>
    <property type="match status" value="1"/>
</dbReference>
<keyword evidence="3" id="KW-1185">Reference proteome</keyword>
<dbReference type="InterPro" id="IPR036691">
    <property type="entry name" value="Endo/exonu/phosph_ase_sf"/>
</dbReference>
<proteinExistence type="predicted"/>
<evidence type="ECO:0000313" key="3">
    <source>
        <dbReference type="Proteomes" id="UP001281410"/>
    </source>
</evidence>
<name>A0AAE0B7T5_9ROSI</name>
<evidence type="ECO:0000313" key="2">
    <source>
        <dbReference type="EMBL" id="KAK3231406.1"/>
    </source>
</evidence>
<dbReference type="Proteomes" id="UP001281410">
    <property type="component" value="Unassembled WGS sequence"/>
</dbReference>
<reference evidence="2" key="1">
    <citation type="journal article" date="2023" name="Plant J.">
        <title>Genome sequences and population genomics provide insights into the demographic history, inbreeding, and mutation load of two 'living fossil' tree species of Dipteronia.</title>
        <authorList>
            <person name="Feng Y."/>
            <person name="Comes H.P."/>
            <person name="Chen J."/>
            <person name="Zhu S."/>
            <person name="Lu R."/>
            <person name="Zhang X."/>
            <person name="Li P."/>
            <person name="Qiu J."/>
            <person name="Olsen K.M."/>
            <person name="Qiu Y."/>
        </authorList>
    </citation>
    <scope>NUCLEOTIDE SEQUENCE</scope>
    <source>
        <strain evidence="2">NBL</strain>
    </source>
</reference>
<gene>
    <name evidence="2" type="ORF">Dsin_003287</name>
</gene>